<evidence type="ECO:0000313" key="12">
    <source>
        <dbReference type="EMBL" id="RKX66451.1"/>
    </source>
</evidence>
<comment type="caution">
    <text evidence="12">The sequence shown here is derived from an EMBL/GenBank/DDBJ whole genome shotgun (WGS) entry which is preliminary data.</text>
</comment>
<feature type="domain" description="PurM-like N-terminal" evidence="9">
    <location>
        <begin position="637"/>
        <end position="742"/>
    </location>
</feature>
<comment type="catalytic activity">
    <reaction evidence="8">
        <text>N(2)-formyl-N(1)-(5-phospho-beta-D-ribosyl)glycinamide + L-glutamine + ATP + H2O = 2-formamido-N(1)-(5-O-phospho-beta-D-ribosyl)acetamidine + L-glutamate + ADP + phosphate + H(+)</text>
        <dbReference type="Rhea" id="RHEA:17129"/>
        <dbReference type="ChEBI" id="CHEBI:15377"/>
        <dbReference type="ChEBI" id="CHEBI:15378"/>
        <dbReference type="ChEBI" id="CHEBI:29985"/>
        <dbReference type="ChEBI" id="CHEBI:30616"/>
        <dbReference type="ChEBI" id="CHEBI:43474"/>
        <dbReference type="ChEBI" id="CHEBI:58359"/>
        <dbReference type="ChEBI" id="CHEBI:147286"/>
        <dbReference type="ChEBI" id="CHEBI:147287"/>
        <dbReference type="ChEBI" id="CHEBI:456216"/>
        <dbReference type="EC" id="6.3.5.3"/>
    </reaction>
</comment>
<feature type="binding site" evidence="8">
    <location>
        <position position="304"/>
    </location>
    <ligand>
        <name>Mg(2+)</name>
        <dbReference type="ChEBI" id="CHEBI:18420"/>
        <label>2</label>
    </ligand>
</feature>
<dbReference type="InterPro" id="IPR016188">
    <property type="entry name" value="PurM-like_N"/>
</dbReference>
<dbReference type="SUPFAM" id="SSF82697">
    <property type="entry name" value="PurS-like"/>
    <property type="match status" value="1"/>
</dbReference>
<evidence type="ECO:0000256" key="5">
    <source>
        <dbReference type="ARBA" id="ARBA00022755"/>
    </source>
</evidence>
<keyword evidence="2 8" id="KW-0436">Ligase</keyword>
<evidence type="ECO:0000313" key="13">
    <source>
        <dbReference type="Proteomes" id="UP000282321"/>
    </source>
</evidence>
<feature type="domain" description="Phosphoribosylformylglycinamidine synthase linker" evidence="11">
    <location>
        <begin position="174"/>
        <end position="223"/>
    </location>
</feature>
<evidence type="ECO:0000256" key="6">
    <source>
        <dbReference type="ARBA" id="ARBA00022840"/>
    </source>
</evidence>
<dbReference type="SUPFAM" id="SSF56042">
    <property type="entry name" value="PurM C-terminal domain-like"/>
    <property type="match status" value="2"/>
</dbReference>
<dbReference type="InterPro" id="IPR036676">
    <property type="entry name" value="PurM-like_C_sf"/>
</dbReference>
<feature type="binding site" evidence="8">
    <location>
        <position position="437"/>
    </location>
    <ligand>
        <name>substrate</name>
    </ligand>
</feature>
<evidence type="ECO:0000256" key="8">
    <source>
        <dbReference type="HAMAP-Rule" id="MF_00420"/>
    </source>
</evidence>
<feature type="binding site" evidence="8">
    <location>
        <position position="696"/>
    </location>
    <ligand>
        <name>ATP</name>
        <dbReference type="ChEBI" id="CHEBI:30616"/>
    </ligand>
</feature>
<organism evidence="12 13">
    <name type="scientific">candidate division TA06 bacterium</name>
    <dbReference type="NCBI Taxonomy" id="2250710"/>
    <lineage>
        <taxon>Bacteria</taxon>
        <taxon>Bacteria division TA06</taxon>
    </lineage>
</organism>
<proteinExistence type="inferred from homology"/>
<comment type="caution">
    <text evidence="8">Lacks conserved residue(s) required for the propagation of feature annotation.</text>
</comment>
<dbReference type="InterPro" id="IPR010074">
    <property type="entry name" value="PRibForGlyAmidine_synth_PurL"/>
</dbReference>
<dbReference type="HAMAP" id="MF_00420">
    <property type="entry name" value="PurL_2"/>
    <property type="match status" value="1"/>
</dbReference>
<evidence type="ECO:0000259" key="9">
    <source>
        <dbReference type="Pfam" id="PF00586"/>
    </source>
</evidence>
<dbReference type="CDD" id="cd02204">
    <property type="entry name" value="PurL_repeat2"/>
    <property type="match status" value="1"/>
</dbReference>
<dbReference type="EC" id="6.3.5.3" evidence="8"/>
<dbReference type="Pfam" id="PF00586">
    <property type="entry name" value="AIRS"/>
    <property type="match status" value="2"/>
</dbReference>
<dbReference type="PANTHER" id="PTHR43555">
    <property type="entry name" value="PHOSPHORIBOSYLFORMYLGLYCINAMIDINE SYNTHASE SUBUNIT PURL"/>
    <property type="match status" value="1"/>
</dbReference>
<dbReference type="InterPro" id="IPR003850">
    <property type="entry name" value="PurS"/>
</dbReference>
<dbReference type="GO" id="GO:0005737">
    <property type="term" value="C:cytoplasm"/>
    <property type="evidence" value="ECO:0007669"/>
    <property type="project" value="UniProtKB-SubCell"/>
</dbReference>
<feature type="binding site" evidence="8">
    <location>
        <position position="303"/>
    </location>
    <ligand>
        <name>substrate</name>
    </ligand>
</feature>
<comment type="function">
    <text evidence="8">Part of the phosphoribosylformylglycinamidine synthase complex involved in the purines biosynthetic pathway. Catalyzes the ATP-dependent conversion of formylglycinamide ribonucleotide (FGAR) and glutamine to yield formylglycinamidine ribonucleotide (FGAM) and glutamate. The FGAM synthase complex is composed of three subunits. PurQ produces an ammonia molecule by converting glutamine to glutamate. PurL transfers the ammonia molecule to FGAR to form FGAM in an ATP-dependent manner. PurS interacts with PurQ and PurL and is thought to assist in the transfer of the ammonia molecule from PurQ to PurL.</text>
</comment>
<keyword evidence="3 8" id="KW-0479">Metal-binding</keyword>
<dbReference type="Pfam" id="PF18072">
    <property type="entry name" value="FGAR-AT_linker"/>
    <property type="match status" value="1"/>
</dbReference>
<evidence type="ECO:0000259" key="10">
    <source>
        <dbReference type="Pfam" id="PF02769"/>
    </source>
</evidence>
<dbReference type="PANTHER" id="PTHR43555:SF1">
    <property type="entry name" value="PHOSPHORIBOSYLFORMYLGLYCINAMIDINE SYNTHASE SUBUNIT PURL"/>
    <property type="match status" value="1"/>
</dbReference>
<dbReference type="GO" id="GO:0005524">
    <property type="term" value="F:ATP binding"/>
    <property type="evidence" value="ECO:0007669"/>
    <property type="project" value="UniProtKB-UniRule"/>
</dbReference>
<dbReference type="Pfam" id="PF02769">
    <property type="entry name" value="AIRS_C"/>
    <property type="match status" value="2"/>
</dbReference>
<feature type="binding site" evidence="8">
    <location>
        <position position="278"/>
    </location>
    <ligand>
        <name>ATP</name>
        <dbReference type="ChEBI" id="CHEBI:30616"/>
    </ligand>
</feature>
<keyword evidence="6 8" id="KW-0067">ATP-binding</keyword>
<feature type="domain" description="PurM-like N-terminal" evidence="9">
    <location>
        <begin position="262"/>
        <end position="387"/>
    </location>
</feature>
<sequence length="938" mass="104618">MIKVEIYNKTGIKNPQEENIKSNLSGIGINEKMPVRFIKCFYFSNDNIESIEKIINEIIIDPIIEEYEISGNPSFPDNSVEYAYRPGVMDPVILTLKETISHLGIYYSGDIKRSFKVIFPESVNSEITDYIANKLLINSTVQYRLTSPPTFREGVDIEFHLVEIDILNMDDSGLKELSEKMVLSLNMEEMKTIRNYFKNIGRNPTDVELETIAQTWSEHCKHKTLNGNIEFNGKIINGLLKNTVFKATTESKRDFLVSVFKDNAGIIKFDDKNHICFKVETHNHPSALEPYGGAETGIGGVIRDIMGTGRGAKPIANTDVFCFAPPEYPYSELPTGILHPKRVAKGVVAGVRDYGNRMGIPTVNGSIHFHNDYLGNPLVFCGSIGIMPVGTETKKVRPGEKIVLVGGRTGKDGIHGATFSSVSLHDESEITSSNAVQIGNAITEKKVLDALLEARDKNLYTAITDCGAGGLSSAVGEMGEETGAKVELSKVPLKYKGLSYSEIWISEAQERMVISIKDENLEEIREIFDKYNVEFTVIGDFTDDKKLHLFYKGNNVLELDMEFLHNGLPKITKKAKYVPREQKKENHTVKNLKDTILSVLGNWTVASKEWVIRQYDHEVQGKTVGKPLSGKNYDGHQDASVLKPLYDSYKGIVVANGINVRYGILDPYKMAQNAIDEAMRNIVSVGGNPEYTAILDNYCFGNPDREEILGDIVMASKGMYDAAKFFDVPFISGKDSLYNEFKLKDKTINIPPTILISAISVIDDIRDTITSDFKSIENPVYIVGDTLEEMGGSILYDTIGMNGGIVPTINLERAKHTHIALYRSIKDGAIAACHDISEGGIAIAAIEMAIGGRCGFDFDLSNIVSRNCDFITALFSESASRYIVEVRNEERFLKEMKEIPIYKIGYATKGETMQFKFRGNSLDLDIKTAIKQWKRELK</sequence>
<feature type="active site" description="Proton acceptor" evidence="8">
    <location>
        <position position="282"/>
    </location>
</feature>
<evidence type="ECO:0000256" key="2">
    <source>
        <dbReference type="ARBA" id="ARBA00022598"/>
    </source>
</evidence>
<dbReference type="InterPro" id="IPR036604">
    <property type="entry name" value="PurS-like_sf"/>
</dbReference>
<dbReference type="InterPro" id="IPR010918">
    <property type="entry name" value="PurM-like_C_dom"/>
</dbReference>
<evidence type="ECO:0000259" key="11">
    <source>
        <dbReference type="Pfam" id="PF18072"/>
    </source>
</evidence>
<dbReference type="Gene3D" id="1.10.8.750">
    <property type="entry name" value="Phosphoribosylformylglycinamidine synthase, linker domain"/>
    <property type="match status" value="1"/>
</dbReference>
<dbReference type="AlphaFoldDB" id="A0A660S8S2"/>
<comment type="similarity">
    <text evidence="8">Belongs to the FGAMS family.</text>
</comment>
<protein>
    <recommendedName>
        <fullName evidence="8">Phosphoribosylformylglycinamidine synthase subunit PurL</fullName>
        <shortName evidence="8">FGAM synthase</shortName>
        <ecNumber evidence="8">6.3.5.3</ecNumber>
    </recommendedName>
    <alternativeName>
        <fullName evidence="8">Formylglycinamide ribonucleotide amidotransferase subunit II</fullName>
        <shortName evidence="8">FGAR amidotransferase II</shortName>
        <shortName evidence="8">FGAR-AT II</shortName>
    </alternativeName>
    <alternativeName>
        <fullName evidence="8">Glutamine amidotransferase PurL</fullName>
    </alternativeName>
    <alternativeName>
        <fullName evidence="8">Phosphoribosylformylglycinamidine synthase subunit II</fullName>
    </alternativeName>
</protein>
<evidence type="ECO:0000256" key="1">
    <source>
        <dbReference type="ARBA" id="ARBA00022490"/>
    </source>
</evidence>
<keyword evidence="4 8" id="KW-0547">Nucleotide-binding</keyword>
<dbReference type="InterPro" id="IPR041609">
    <property type="entry name" value="PurL_linker"/>
</dbReference>
<evidence type="ECO:0000256" key="3">
    <source>
        <dbReference type="ARBA" id="ARBA00022723"/>
    </source>
</evidence>
<dbReference type="Gene3D" id="3.30.1330.10">
    <property type="entry name" value="PurM-like, N-terminal domain"/>
    <property type="match status" value="2"/>
</dbReference>
<dbReference type="GO" id="GO:0000287">
    <property type="term" value="F:magnesium ion binding"/>
    <property type="evidence" value="ECO:0007669"/>
    <property type="project" value="UniProtKB-UniRule"/>
</dbReference>
<dbReference type="NCBIfam" id="TIGR01736">
    <property type="entry name" value="FGAM_synth_II"/>
    <property type="match status" value="1"/>
</dbReference>
<comment type="pathway">
    <text evidence="8">Purine metabolism; IMP biosynthesis via de novo pathway; 5-amino-1-(5-phospho-D-ribosyl)imidazole from N(2)-formyl-N(1)-(5-phospho-D-ribosyl)glycinamide: step 1/2.</text>
</comment>
<keyword evidence="5 8" id="KW-0658">Purine biosynthesis</keyword>
<reference evidence="12 13" key="1">
    <citation type="submission" date="2018-06" db="EMBL/GenBank/DDBJ databases">
        <title>Extensive metabolic versatility and redundancy in microbially diverse, dynamic hydrothermal sediments.</title>
        <authorList>
            <person name="Dombrowski N."/>
            <person name="Teske A."/>
            <person name="Baker B.J."/>
        </authorList>
    </citation>
    <scope>NUCLEOTIDE SEQUENCE [LARGE SCALE GENOMIC DNA]</scope>
    <source>
        <strain evidence="12">B35_G9</strain>
    </source>
</reference>
<evidence type="ECO:0000256" key="4">
    <source>
        <dbReference type="ARBA" id="ARBA00022741"/>
    </source>
</evidence>
<comment type="subunit">
    <text evidence="8">Monomer. Part of the FGAM synthase complex composed of 1 PurL, 1 PurQ and 2 PurS subunits.</text>
</comment>
<comment type="subcellular location">
    <subcellularLocation>
        <location evidence="8">Cytoplasm</location>
    </subcellularLocation>
</comment>
<keyword evidence="1 8" id="KW-0963">Cytoplasm</keyword>
<dbReference type="UniPathway" id="UPA00074">
    <property type="reaction ID" value="UER00128"/>
</dbReference>
<feature type="binding site" evidence="8">
    <location>
        <position position="733"/>
    </location>
    <ligand>
        <name>ATP</name>
        <dbReference type="ChEBI" id="CHEBI:30616"/>
    </ligand>
</feature>
<accession>A0A660S8S2</accession>
<dbReference type="EMBL" id="QNBC01000043">
    <property type="protein sequence ID" value="RKX66451.1"/>
    <property type="molecule type" value="Genomic_DNA"/>
</dbReference>
<gene>
    <name evidence="8 12" type="primary">purL</name>
    <name evidence="12" type="ORF">DRP44_04120</name>
</gene>
<dbReference type="SUPFAM" id="SSF55326">
    <property type="entry name" value="PurM N-terminal domain-like"/>
    <property type="match status" value="2"/>
</dbReference>
<evidence type="ECO:0000256" key="7">
    <source>
        <dbReference type="ARBA" id="ARBA00022842"/>
    </source>
</evidence>
<name>A0A660S8S2_UNCT6</name>
<dbReference type="InterPro" id="IPR036921">
    <property type="entry name" value="PurM-like_N_sf"/>
</dbReference>
<dbReference type="GO" id="GO:0004642">
    <property type="term" value="F:phosphoribosylformylglycinamidine synthase activity"/>
    <property type="evidence" value="ECO:0007669"/>
    <property type="project" value="UniProtKB-UniRule"/>
</dbReference>
<dbReference type="Gene3D" id="3.90.650.10">
    <property type="entry name" value="PurM-like C-terminal domain"/>
    <property type="match status" value="2"/>
</dbReference>
<feature type="domain" description="PurM-like C-terminal" evidence="10">
    <location>
        <begin position="397"/>
        <end position="551"/>
    </location>
</feature>
<dbReference type="Pfam" id="PF02700">
    <property type="entry name" value="PurS"/>
    <property type="match status" value="1"/>
</dbReference>
<keyword evidence="7 8" id="KW-0460">Magnesium</keyword>
<dbReference type="Proteomes" id="UP000282321">
    <property type="component" value="Unassembled WGS sequence"/>
</dbReference>
<feature type="binding site" evidence="8">
    <location>
        <position position="465"/>
    </location>
    <ligand>
        <name>Mg(2+)</name>
        <dbReference type="ChEBI" id="CHEBI:18420"/>
        <label>2</label>
    </ligand>
</feature>
<feature type="binding site" evidence="8">
    <location>
        <position position="280"/>
    </location>
    <ligand>
        <name>Mg(2+)</name>
        <dbReference type="ChEBI" id="CHEBI:18420"/>
        <label>1</label>
    </ligand>
</feature>
<dbReference type="CDD" id="cd02203">
    <property type="entry name" value="PurL_repeat1"/>
    <property type="match status" value="1"/>
</dbReference>
<dbReference type="GO" id="GO:0006189">
    <property type="term" value="P:'de novo' IMP biosynthetic process"/>
    <property type="evidence" value="ECO:0007669"/>
    <property type="project" value="UniProtKB-UniRule"/>
</dbReference>
<feature type="active site" evidence="8">
    <location>
        <position position="219"/>
    </location>
</feature>
<feature type="domain" description="PurM-like C-terminal" evidence="10">
    <location>
        <begin position="812"/>
        <end position="912"/>
    </location>
</feature>
<dbReference type="Gene3D" id="3.30.1280.10">
    <property type="entry name" value="Phosphoribosylformylglycinamidine synthase subunit PurS"/>
    <property type="match status" value="1"/>
</dbReference>
<feature type="binding site" evidence="8">
    <location>
        <position position="736"/>
    </location>
    <ligand>
        <name>substrate</name>
    </ligand>
</feature>